<keyword evidence="6" id="KW-0238">DNA-binding</keyword>
<dbReference type="Gene3D" id="4.10.1100.10">
    <property type="entry name" value="Transcription factor, SBP-box domain"/>
    <property type="match status" value="1"/>
</dbReference>
<keyword evidence="2" id="KW-0479">Metal-binding</keyword>
<keyword evidence="4" id="KW-0862">Zinc</keyword>
<evidence type="ECO:0000256" key="10">
    <source>
        <dbReference type="PROSITE-ProRule" id="PRU00470"/>
    </source>
</evidence>
<evidence type="ECO:0000256" key="5">
    <source>
        <dbReference type="ARBA" id="ARBA00023015"/>
    </source>
</evidence>
<dbReference type="InterPro" id="IPR036893">
    <property type="entry name" value="SBP_sf"/>
</dbReference>
<dbReference type="InterPro" id="IPR044817">
    <property type="entry name" value="SBP-like"/>
</dbReference>
<dbReference type="GO" id="GO:0008270">
    <property type="term" value="F:zinc ion binding"/>
    <property type="evidence" value="ECO:0007669"/>
    <property type="project" value="UniProtKB-KW"/>
</dbReference>
<keyword evidence="5" id="KW-0805">Transcription regulation</keyword>
<evidence type="ECO:0000256" key="1">
    <source>
        <dbReference type="ARBA" id="ARBA00004123"/>
    </source>
</evidence>
<dbReference type="OrthoDB" id="514967at2759"/>
<comment type="subcellular location">
    <subcellularLocation>
        <location evidence="1">Nucleus</location>
    </subcellularLocation>
</comment>
<dbReference type="GO" id="GO:0005634">
    <property type="term" value="C:nucleus"/>
    <property type="evidence" value="ECO:0007669"/>
    <property type="project" value="UniProtKB-SubCell"/>
</dbReference>
<dbReference type="PANTHER" id="PTHR31251:SF225">
    <property type="entry name" value="TRANSCRIPTION FACTOR, SBP-BOX-RELATED"/>
    <property type="match status" value="1"/>
</dbReference>
<evidence type="ECO:0000256" key="6">
    <source>
        <dbReference type="ARBA" id="ARBA00023125"/>
    </source>
</evidence>
<dbReference type="Pfam" id="PF03110">
    <property type="entry name" value="SBP"/>
    <property type="match status" value="1"/>
</dbReference>
<name>A0A5N6NRT8_9ASTR</name>
<feature type="compositionally biased region" description="Gly residues" evidence="11">
    <location>
        <begin position="10"/>
        <end position="21"/>
    </location>
</feature>
<dbReference type="PROSITE" id="PS51141">
    <property type="entry name" value="ZF_SBP"/>
    <property type="match status" value="1"/>
</dbReference>
<comment type="caution">
    <text evidence="13">The sequence shown here is derived from an EMBL/GenBank/DDBJ whole genome shotgun (WGS) entry which is preliminary data.</text>
</comment>
<proteinExistence type="predicted"/>
<reference evidence="13 14" key="1">
    <citation type="submission" date="2019-05" db="EMBL/GenBank/DDBJ databases">
        <title>Mikania micrantha, genome provides insights into the molecular mechanism of rapid growth.</title>
        <authorList>
            <person name="Liu B."/>
        </authorList>
    </citation>
    <scope>NUCLEOTIDE SEQUENCE [LARGE SCALE GENOMIC DNA]</scope>
    <source>
        <strain evidence="13">NLD-2019</strain>
        <tissue evidence="13">Leaf</tissue>
    </source>
</reference>
<evidence type="ECO:0000256" key="2">
    <source>
        <dbReference type="ARBA" id="ARBA00022723"/>
    </source>
</evidence>
<evidence type="ECO:0000259" key="12">
    <source>
        <dbReference type="PROSITE" id="PS51141"/>
    </source>
</evidence>
<keyword evidence="7" id="KW-0804">Transcription</keyword>
<feature type="region of interest" description="Disordered" evidence="11">
    <location>
        <begin position="1"/>
        <end position="35"/>
    </location>
</feature>
<evidence type="ECO:0000256" key="8">
    <source>
        <dbReference type="ARBA" id="ARBA00023242"/>
    </source>
</evidence>
<dbReference type="GO" id="GO:0003677">
    <property type="term" value="F:DNA binding"/>
    <property type="evidence" value="ECO:0007669"/>
    <property type="project" value="UniProtKB-KW"/>
</dbReference>
<evidence type="ECO:0000256" key="3">
    <source>
        <dbReference type="ARBA" id="ARBA00022771"/>
    </source>
</evidence>
<keyword evidence="14" id="KW-1185">Reference proteome</keyword>
<organism evidence="13 14">
    <name type="scientific">Mikania micrantha</name>
    <name type="common">bitter vine</name>
    <dbReference type="NCBI Taxonomy" id="192012"/>
    <lineage>
        <taxon>Eukaryota</taxon>
        <taxon>Viridiplantae</taxon>
        <taxon>Streptophyta</taxon>
        <taxon>Embryophyta</taxon>
        <taxon>Tracheophyta</taxon>
        <taxon>Spermatophyta</taxon>
        <taxon>Magnoliopsida</taxon>
        <taxon>eudicotyledons</taxon>
        <taxon>Gunneridae</taxon>
        <taxon>Pentapetalae</taxon>
        <taxon>asterids</taxon>
        <taxon>campanulids</taxon>
        <taxon>Asterales</taxon>
        <taxon>Asteraceae</taxon>
        <taxon>Asteroideae</taxon>
        <taxon>Heliantheae alliance</taxon>
        <taxon>Eupatorieae</taxon>
        <taxon>Mikania</taxon>
    </lineage>
</organism>
<dbReference type="Proteomes" id="UP000326396">
    <property type="component" value="Linkage Group LG17"/>
</dbReference>
<sequence length="390" mass="43273">METDWKDSHGGGGDGGGGGGSGDDRGQNSNLTNNDWDIWDISTNNAVTLTNHHDSRYYCSNPAATGSVPVPEPSVIHALLFGHVTESGVGWDSVHHGVTDPHMMCLRLGKRHYCEDAVVPDRHVAEVLPSAFKRGKQVQPYSCYNSRGATAVRVTCSTRCQVEGCNVALGGAKEYYRRHKVCEIHSKAPKVVVLGLQQRFCQQCSRFHEVTEFDEAKRSCRRRLKGHNLRRRKGTLSNSLPPNFPHSHENNYMMKQRLRPPSPSPLSSQSKPACALSLLSSSRTNGWISSDDFSSRCSAALYELIVANRATSALGLFLNQNSSHQPVSDDTMHTPHETQMQDRFSHTTMSLDLKQAPALDFGLWSMKDKPKDIEEWTDYCWSNFGGANVV</sequence>
<dbReference type="FunFam" id="4.10.1100.10:FF:000001">
    <property type="entry name" value="Squamosa promoter-binding-like protein 14"/>
    <property type="match status" value="1"/>
</dbReference>
<feature type="domain" description="SBP-type" evidence="12">
    <location>
        <begin position="157"/>
        <end position="234"/>
    </location>
</feature>
<dbReference type="AlphaFoldDB" id="A0A5N6NRT8"/>
<dbReference type="SUPFAM" id="SSF103612">
    <property type="entry name" value="SBT domain"/>
    <property type="match status" value="1"/>
</dbReference>
<keyword evidence="3 10" id="KW-0863">Zinc-finger</keyword>
<keyword evidence="8" id="KW-0539">Nucleus</keyword>
<dbReference type="PANTHER" id="PTHR31251">
    <property type="entry name" value="SQUAMOSA PROMOTER-BINDING-LIKE PROTEIN 4"/>
    <property type="match status" value="1"/>
</dbReference>
<protein>
    <recommendedName>
        <fullName evidence="12">SBP-type domain-containing protein</fullName>
    </recommendedName>
</protein>
<comment type="function">
    <text evidence="9">Probable transcriptional factor. Binds to the promoter of the SQUAMOSA gene.</text>
</comment>
<gene>
    <name evidence="13" type="ORF">E3N88_16896</name>
</gene>
<evidence type="ECO:0000313" key="13">
    <source>
        <dbReference type="EMBL" id="KAD5316950.1"/>
    </source>
</evidence>
<evidence type="ECO:0000256" key="7">
    <source>
        <dbReference type="ARBA" id="ARBA00023163"/>
    </source>
</evidence>
<accession>A0A5N6NRT8</accession>
<evidence type="ECO:0000256" key="11">
    <source>
        <dbReference type="SAM" id="MobiDB-lite"/>
    </source>
</evidence>
<evidence type="ECO:0000313" key="14">
    <source>
        <dbReference type="Proteomes" id="UP000326396"/>
    </source>
</evidence>
<evidence type="ECO:0000256" key="9">
    <source>
        <dbReference type="ARBA" id="ARBA00056472"/>
    </source>
</evidence>
<dbReference type="EMBL" id="SZYD01000009">
    <property type="protein sequence ID" value="KAD5316950.1"/>
    <property type="molecule type" value="Genomic_DNA"/>
</dbReference>
<evidence type="ECO:0000256" key="4">
    <source>
        <dbReference type="ARBA" id="ARBA00022833"/>
    </source>
</evidence>
<dbReference type="InterPro" id="IPR004333">
    <property type="entry name" value="SBP_dom"/>
</dbReference>